<dbReference type="PANTHER" id="PTHR20854:SF4">
    <property type="entry name" value="INOSITOL-1-MONOPHOSPHATASE-RELATED"/>
    <property type="match status" value="1"/>
</dbReference>
<comment type="similarity">
    <text evidence="1">Belongs to the inositol monophosphatase superfamily.</text>
</comment>
<dbReference type="CDD" id="cd01638">
    <property type="entry name" value="CysQ"/>
    <property type="match status" value="1"/>
</dbReference>
<dbReference type="OrthoDB" id="9785695at2"/>
<keyword evidence="3 4" id="KW-0460">Magnesium</keyword>
<dbReference type="PROSITE" id="PS00630">
    <property type="entry name" value="IMP_2"/>
    <property type="match status" value="1"/>
</dbReference>
<feature type="binding site" evidence="4">
    <location>
        <position position="76"/>
    </location>
    <ligand>
        <name>Mg(2+)</name>
        <dbReference type="ChEBI" id="CHEBI:18420"/>
        <label>1</label>
        <note>catalytic</note>
    </ligand>
</feature>
<evidence type="ECO:0000313" key="6">
    <source>
        <dbReference type="Proteomes" id="UP000281647"/>
    </source>
</evidence>
<dbReference type="GO" id="GO:0006020">
    <property type="term" value="P:inositol metabolic process"/>
    <property type="evidence" value="ECO:0007669"/>
    <property type="project" value="TreeGrafter"/>
</dbReference>
<evidence type="ECO:0000256" key="3">
    <source>
        <dbReference type="ARBA" id="ARBA00022842"/>
    </source>
</evidence>
<proteinExistence type="inferred from homology"/>
<evidence type="ECO:0000256" key="4">
    <source>
        <dbReference type="PIRSR" id="PIRSR600760-2"/>
    </source>
</evidence>
<dbReference type="Proteomes" id="UP000281647">
    <property type="component" value="Unassembled WGS sequence"/>
</dbReference>
<dbReference type="SUPFAM" id="SSF56655">
    <property type="entry name" value="Carbohydrate phosphatase"/>
    <property type="match status" value="1"/>
</dbReference>
<dbReference type="Pfam" id="PF00459">
    <property type="entry name" value="Inositol_P"/>
    <property type="match status" value="1"/>
</dbReference>
<comment type="caution">
    <text evidence="5">The sequence shown here is derived from an EMBL/GenBank/DDBJ whole genome shotgun (WGS) entry which is preliminary data.</text>
</comment>
<evidence type="ECO:0000256" key="1">
    <source>
        <dbReference type="ARBA" id="ARBA00009759"/>
    </source>
</evidence>
<dbReference type="Gene3D" id="3.30.540.10">
    <property type="entry name" value="Fructose-1,6-Bisphosphatase, subunit A, domain 1"/>
    <property type="match status" value="1"/>
</dbReference>
<name>A0A432V1X8_9HYPH</name>
<dbReference type="GO" id="GO:0008934">
    <property type="term" value="F:inositol monophosphate 1-phosphatase activity"/>
    <property type="evidence" value="ECO:0007669"/>
    <property type="project" value="TreeGrafter"/>
</dbReference>
<dbReference type="AlphaFoldDB" id="A0A432V1X8"/>
<dbReference type="Gene3D" id="3.40.190.80">
    <property type="match status" value="1"/>
</dbReference>
<feature type="binding site" evidence="4">
    <location>
        <position position="96"/>
    </location>
    <ligand>
        <name>Mg(2+)</name>
        <dbReference type="ChEBI" id="CHEBI:18420"/>
        <label>1</label>
        <note>catalytic</note>
    </ligand>
</feature>
<evidence type="ECO:0000313" key="5">
    <source>
        <dbReference type="EMBL" id="RUM96161.1"/>
    </source>
</evidence>
<dbReference type="PANTHER" id="PTHR20854">
    <property type="entry name" value="INOSITOL MONOPHOSPHATASE"/>
    <property type="match status" value="1"/>
</dbReference>
<dbReference type="GO" id="GO:0007165">
    <property type="term" value="P:signal transduction"/>
    <property type="evidence" value="ECO:0007669"/>
    <property type="project" value="TreeGrafter"/>
</dbReference>
<keyword evidence="6" id="KW-1185">Reference proteome</keyword>
<accession>A0A432V1X8</accession>
<dbReference type="EMBL" id="RKST01000022">
    <property type="protein sequence ID" value="RUM96161.1"/>
    <property type="molecule type" value="Genomic_DNA"/>
</dbReference>
<gene>
    <name evidence="5" type="ORF">EET67_19400</name>
</gene>
<dbReference type="InterPro" id="IPR000760">
    <property type="entry name" value="Inositol_monophosphatase-like"/>
</dbReference>
<keyword evidence="2 4" id="KW-0479">Metal-binding</keyword>
<dbReference type="RefSeq" id="WP_128628204.1">
    <property type="nucleotide sequence ID" value="NZ_RKST01000022.1"/>
</dbReference>
<organism evidence="5 6">
    <name type="scientific">Borborobacter arsenicus</name>
    <dbReference type="NCBI Taxonomy" id="1851146"/>
    <lineage>
        <taxon>Bacteria</taxon>
        <taxon>Pseudomonadati</taxon>
        <taxon>Pseudomonadota</taxon>
        <taxon>Alphaproteobacteria</taxon>
        <taxon>Hyphomicrobiales</taxon>
        <taxon>Phyllobacteriaceae</taxon>
        <taxon>Borborobacter</taxon>
    </lineage>
</organism>
<feature type="binding site" evidence="4">
    <location>
        <position position="213"/>
    </location>
    <ligand>
        <name>Mg(2+)</name>
        <dbReference type="ChEBI" id="CHEBI:18420"/>
        <label>1</label>
        <note>catalytic</note>
    </ligand>
</feature>
<dbReference type="GO" id="GO:0046854">
    <property type="term" value="P:phosphatidylinositol phosphate biosynthetic process"/>
    <property type="evidence" value="ECO:0007669"/>
    <property type="project" value="InterPro"/>
</dbReference>
<sequence>MPEAERSGASGAEDDLLLLLEAAREAGEIAMRYFGKAPEVWMKAGQSPVSEADYAADTFLRETLGAARPDYGWLSEETVDTGARMTARRTFVVDPIDGTRGFLEGNSAWCVSVAVVESGRTIAGVLDCPARGEIYSALPGKGAHKNGVPIAVREAGADLEIGGPQRFVDLLAEEWRRRTRRMPHIPSLAYRLAMIAEGSIDATFVKPNAHDWDIAAADLILSEAGGQLLDSHGGRPAYAGVVPRHGVLVGGSGELLRAMAGAIATADC</sequence>
<dbReference type="PRINTS" id="PR00377">
    <property type="entry name" value="IMPHPHTASES"/>
</dbReference>
<dbReference type="InterPro" id="IPR020550">
    <property type="entry name" value="Inositol_monophosphatase_CS"/>
</dbReference>
<comment type="cofactor">
    <cofactor evidence="4">
        <name>Mg(2+)</name>
        <dbReference type="ChEBI" id="CHEBI:18420"/>
    </cofactor>
</comment>
<reference evidence="5 6" key="1">
    <citation type="submission" date="2018-11" db="EMBL/GenBank/DDBJ databases">
        <title>Pseudaminobacter arsenicus sp. nov., an arsenic-resistant bacterium isolated from arsenic-rich aquifers.</title>
        <authorList>
            <person name="Mu Y."/>
        </authorList>
    </citation>
    <scope>NUCLEOTIDE SEQUENCE [LARGE SCALE GENOMIC DNA]</scope>
    <source>
        <strain evidence="5 6">CB3</strain>
    </source>
</reference>
<feature type="binding site" evidence="4">
    <location>
        <position position="94"/>
    </location>
    <ligand>
        <name>Mg(2+)</name>
        <dbReference type="ChEBI" id="CHEBI:18420"/>
        <label>1</label>
        <note>catalytic</note>
    </ligand>
</feature>
<dbReference type="GO" id="GO:0046872">
    <property type="term" value="F:metal ion binding"/>
    <property type="evidence" value="ECO:0007669"/>
    <property type="project" value="UniProtKB-KW"/>
</dbReference>
<evidence type="ECO:0000256" key="2">
    <source>
        <dbReference type="ARBA" id="ARBA00022723"/>
    </source>
</evidence>
<protein>
    <submittedName>
        <fullName evidence="5">3'(2'),5'-bisphosphate nucleotidase CysQ</fullName>
    </submittedName>
</protein>
<feature type="binding site" evidence="4">
    <location>
        <position position="97"/>
    </location>
    <ligand>
        <name>Mg(2+)</name>
        <dbReference type="ChEBI" id="CHEBI:18420"/>
        <label>1</label>
        <note>catalytic</note>
    </ligand>
</feature>